<dbReference type="SUPFAM" id="SSF46785">
    <property type="entry name" value="Winged helix' DNA-binding domain"/>
    <property type="match status" value="1"/>
</dbReference>
<dbReference type="Gene3D" id="3.40.190.290">
    <property type="match status" value="1"/>
</dbReference>
<keyword evidence="7" id="KW-1185">Reference proteome</keyword>
<protein>
    <submittedName>
        <fullName evidence="6">LysR family transcriptional regulator</fullName>
    </submittedName>
</protein>
<dbReference type="OrthoDB" id="9798121at2"/>
<feature type="domain" description="HTH lysR-type" evidence="5">
    <location>
        <begin position="6"/>
        <end position="63"/>
    </location>
</feature>
<keyword evidence="4" id="KW-0804">Transcription</keyword>
<organism evidence="6 7">
    <name type="scientific">Sulfitobacter sabulilitoris</name>
    <dbReference type="NCBI Taxonomy" id="2562655"/>
    <lineage>
        <taxon>Bacteria</taxon>
        <taxon>Pseudomonadati</taxon>
        <taxon>Pseudomonadota</taxon>
        <taxon>Alphaproteobacteria</taxon>
        <taxon>Rhodobacterales</taxon>
        <taxon>Roseobacteraceae</taxon>
        <taxon>Sulfitobacter</taxon>
    </lineage>
</organism>
<proteinExistence type="inferred from homology"/>
<name>A0A5S3PBA7_9RHOB</name>
<dbReference type="AlphaFoldDB" id="A0A5S3PBA7"/>
<evidence type="ECO:0000256" key="3">
    <source>
        <dbReference type="ARBA" id="ARBA00023125"/>
    </source>
</evidence>
<dbReference type="PANTHER" id="PTHR30537">
    <property type="entry name" value="HTH-TYPE TRANSCRIPTIONAL REGULATOR"/>
    <property type="match status" value="1"/>
</dbReference>
<dbReference type="RefSeq" id="WP_138663456.1">
    <property type="nucleotide sequence ID" value="NZ_VANS01000005.1"/>
</dbReference>
<accession>A0A5S3PBA7</accession>
<dbReference type="GO" id="GO:0006351">
    <property type="term" value="P:DNA-templated transcription"/>
    <property type="evidence" value="ECO:0007669"/>
    <property type="project" value="TreeGrafter"/>
</dbReference>
<reference evidence="6 7" key="1">
    <citation type="submission" date="2019-05" db="EMBL/GenBank/DDBJ databases">
        <title>Sulfitobacter sabulilitoris sp. nov., isolated from a marine sand.</title>
        <authorList>
            <person name="Yoon J.-H."/>
        </authorList>
    </citation>
    <scope>NUCLEOTIDE SEQUENCE [LARGE SCALE GENOMIC DNA]</scope>
    <source>
        <strain evidence="6 7">HSMS-29</strain>
    </source>
</reference>
<keyword evidence="3" id="KW-0238">DNA-binding</keyword>
<dbReference type="Pfam" id="PF03466">
    <property type="entry name" value="LysR_substrate"/>
    <property type="match status" value="1"/>
</dbReference>
<dbReference type="Proteomes" id="UP000309550">
    <property type="component" value="Unassembled WGS sequence"/>
</dbReference>
<dbReference type="SUPFAM" id="SSF53850">
    <property type="entry name" value="Periplasmic binding protein-like II"/>
    <property type="match status" value="1"/>
</dbReference>
<sequence length="288" mass="30605">MSAPLPSLDLIRAFRGVMEHGSLSAAARALRLSQPTVRRQIEMLERDLAVKLFTRASNGLTPTPSAVRLLPIAQAVGSQAEAFVRAATGDARALSGTVRLSASRVMAVHVVPQALAGLRDQASGITVELTATDAPDNLLRRAADIALRTFAPNQAALVVRKLPDVEIGAFAAPSLLARGVVTDIARTPFVSDDRNRLSDQAMTAAGLPLPRHVALRSDDPAAQIAAIVAGLGVGLCQSALAGRLGLVRVWPELSHRMPLYVAMHEDQRDIARIRCVFDHLVKVLPGLT</sequence>
<dbReference type="Gene3D" id="1.10.10.10">
    <property type="entry name" value="Winged helix-like DNA-binding domain superfamily/Winged helix DNA-binding domain"/>
    <property type="match status" value="1"/>
</dbReference>
<dbReference type="InterPro" id="IPR036390">
    <property type="entry name" value="WH_DNA-bd_sf"/>
</dbReference>
<evidence type="ECO:0000256" key="1">
    <source>
        <dbReference type="ARBA" id="ARBA00009437"/>
    </source>
</evidence>
<dbReference type="InterPro" id="IPR005119">
    <property type="entry name" value="LysR_subst-bd"/>
</dbReference>
<gene>
    <name evidence="6" type="ORF">FDT80_16665</name>
</gene>
<evidence type="ECO:0000256" key="4">
    <source>
        <dbReference type="ARBA" id="ARBA00023163"/>
    </source>
</evidence>
<comment type="similarity">
    <text evidence="1">Belongs to the LysR transcriptional regulatory family.</text>
</comment>
<evidence type="ECO:0000313" key="6">
    <source>
        <dbReference type="EMBL" id="TMM50884.1"/>
    </source>
</evidence>
<evidence type="ECO:0000256" key="2">
    <source>
        <dbReference type="ARBA" id="ARBA00023015"/>
    </source>
</evidence>
<dbReference type="InterPro" id="IPR036388">
    <property type="entry name" value="WH-like_DNA-bd_sf"/>
</dbReference>
<evidence type="ECO:0000313" key="7">
    <source>
        <dbReference type="Proteomes" id="UP000309550"/>
    </source>
</evidence>
<keyword evidence="2" id="KW-0805">Transcription regulation</keyword>
<comment type="caution">
    <text evidence="6">The sequence shown here is derived from an EMBL/GenBank/DDBJ whole genome shotgun (WGS) entry which is preliminary data.</text>
</comment>
<dbReference type="PROSITE" id="PS50931">
    <property type="entry name" value="HTH_LYSR"/>
    <property type="match status" value="1"/>
</dbReference>
<dbReference type="InterPro" id="IPR058163">
    <property type="entry name" value="LysR-type_TF_proteobact-type"/>
</dbReference>
<dbReference type="GO" id="GO:0003700">
    <property type="term" value="F:DNA-binding transcription factor activity"/>
    <property type="evidence" value="ECO:0007669"/>
    <property type="project" value="InterPro"/>
</dbReference>
<dbReference type="Pfam" id="PF00126">
    <property type="entry name" value="HTH_1"/>
    <property type="match status" value="1"/>
</dbReference>
<dbReference type="EMBL" id="VANS01000005">
    <property type="protein sequence ID" value="TMM50884.1"/>
    <property type="molecule type" value="Genomic_DNA"/>
</dbReference>
<dbReference type="InterPro" id="IPR000847">
    <property type="entry name" value="LysR_HTH_N"/>
</dbReference>
<dbReference type="GO" id="GO:0043565">
    <property type="term" value="F:sequence-specific DNA binding"/>
    <property type="evidence" value="ECO:0007669"/>
    <property type="project" value="TreeGrafter"/>
</dbReference>
<evidence type="ECO:0000259" key="5">
    <source>
        <dbReference type="PROSITE" id="PS50931"/>
    </source>
</evidence>
<dbReference type="PRINTS" id="PR00039">
    <property type="entry name" value="HTHLYSR"/>
</dbReference>
<dbReference type="PANTHER" id="PTHR30537:SF3">
    <property type="entry name" value="TRANSCRIPTIONAL REGULATORY PROTEIN"/>
    <property type="match status" value="1"/>
</dbReference>